<accession>A0ACA9P0R0</accession>
<proteinExistence type="predicted"/>
<organism evidence="1 2">
    <name type="scientific">Scutellospora calospora</name>
    <dbReference type="NCBI Taxonomy" id="85575"/>
    <lineage>
        <taxon>Eukaryota</taxon>
        <taxon>Fungi</taxon>
        <taxon>Fungi incertae sedis</taxon>
        <taxon>Mucoromycota</taxon>
        <taxon>Glomeromycotina</taxon>
        <taxon>Glomeromycetes</taxon>
        <taxon>Diversisporales</taxon>
        <taxon>Gigasporaceae</taxon>
        <taxon>Scutellospora</taxon>
    </lineage>
</organism>
<gene>
    <name evidence="1" type="ORF">SCALOS_LOCUS9892</name>
</gene>
<dbReference type="EMBL" id="CAJVPM010033508">
    <property type="protein sequence ID" value="CAG8685538.1"/>
    <property type="molecule type" value="Genomic_DNA"/>
</dbReference>
<dbReference type="Proteomes" id="UP000789860">
    <property type="component" value="Unassembled WGS sequence"/>
</dbReference>
<protein>
    <submittedName>
        <fullName evidence="1">2354_t:CDS:1</fullName>
    </submittedName>
</protein>
<sequence length="49" mass="5886">KKETYSKHPRGRLLDPVCDYFFTTPLKSLGHFATKYKYCSTQFNHRYPN</sequence>
<feature type="non-terminal residue" evidence="1">
    <location>
        <position position="1"/>
    </location>
</feature>
<name>A0ACA9P0R0_9GLOM</name>
<comment type="caution">
    <text evidence="1">The sequence shown here is derived from an EMBL/GenBank/DDBJ whole genome shotgun (WGS) entry which is preliminary data.</text>
</comment>
<keyword evidence="2" id="KW-1185">Reference proteome</keyword>
<evidence type="ECO:0000313" key="2">
    <source>
        <dbReference type="Proteomes" id="UP000789860"/>
    </source>
</evidence>
<reference evidence="1" key="1">
    <citation type="submission" date="2021-06" db="EMBL/GenBank/DDBJ databases">
        <authorList>
            <person name="Kallberg Y."/>
            <person name="Tangrot J."/>
            <person name="Rosling A."/>
        </authorList>
    </citation>
    <scope>NUCLEOTIDE SEQUENCE</scope>
    <source>
        <strain evidence="1">AU212A</strain>
    </source>
</reference>
<evidence type="ECO:0000313" key="1">
    <source>
        <dbReference type="EMBL" id="CAG8685538.1"/>
    </source>
</evidence>